<feature type="region of interest" description="Disordered" evidence="2">
    <location>
        <begin position="64"/>
        <end position="113"/>
    </location>
</feature>
<dbReference type="SUPFAM" id="SSF48371">
    <property type="entry name" value="ARM repeat"/>
    <property type="match status" value="1"/>
</dbReference>
<comment type="caution">
    <text evidence="4">The sequence shown here is derived from an EMBL/GenBank/DDBJ whole genome shotgun (WGS) entry which is preliminary data.</text>
</comment>
<feature type="domain" description="Wings apart-like protein C-terminal" evidence="3">
    <location>
        <begin position="116"/>
        <end position="792"/>
    </location>
</feature>
<protein>
    <submittedName>
        <fullName evidence="4">WINGS APART-LIKE PROTEIN-like protein</fullName>
    </submittedName>
</protein>
<dbReference type="EMBL" id="JAPFFK010000003">
    <property type="protein sequence ID" value="KAJ6769803.1"/>
    <property type="molecule type" value="Genomic_DNA"/>
</dbReference>
<sequence>MIVRTYGRRSRGGGNLTRTYSDSSDDAVADHNYSFSDSFSLSQETTQSNQDFCSHNFPFSSQDSTSYSLDPDPFNFDDNPIPNGVVPRKSKKPRRSKSKSERNGTGNSNLLTSSTTLMEAQEFGEMMEHVDEVNFALDGLKKGQPLRIKRASLLSLLGICGTQQQRRLLRTEGMAKTIIDAILGLSLDDSTSNLAAAALFYVLTSDGQDEHLLESPTCIRFLIKLLKPIFSTATEDKTRNIGSKLLALRKDSDNLRDPSKLADSSSSAIAAKVQEILVNCKDMKSHSGDDSRMERPELTSKWIALLSMEKACLSKISFEVKLYAATLLYLDDSVLVKKMVLEPHYHTSGMVRKTGGGFKEKLRELGGLDAVFEVTMNCYSVIERWTEHNSSPIQDAKDDMHRSSLVLLLKCLKIMENATFLSNDNQTHLLGMRGNSDSHGHRLSFTKIIISIIKILSSLHLLKSSPAAYFDGNLCSLSERSDNASDLALIDDDRDSNGVICISSSPDCCNEERTSSGKGSNVNCCKEERTSSGKHLTVSQNSIARLSLSASSSETATRFMKNTCQLKMRVPSMPISCSETLRSYDSNRSRTKFGLVEKTNCTKDACSDMLDDSQDPYAFDEDDFQPTKWDVLSGKRKISRTRNGSRATPREVENGCQYKLTSQEESSNDLHKSSNREHHHSLKSSYCNVPDEEHSSLLADCLLTAIKVLMNLTNDNPTGCQQIAACGGLETMSSLIASHFPLFSSSISFFGEMQEDSLSIPLKNQNDIHLTDQQLDLLVAILGLLVNLVEKDGNNRSRLAATSVSLSSSEGSEDESRKDVIPLLCSIFLANQGAGDAAGEGSIVSWNDEAAVLQGEKEAEKMIVEAYSALLLAFLSTESKSIHDSIAECLPNHNLAVLVPVLERFVAFHLTLNMISSETHKAVSEVIESCRIR</sequence>
<comment type="similarity">
    <text evidence="1">Belongs to the WAPL family.</text>
</comment>
<reference evidence="4" key="2">
    <citation type="journal article" date="2023" name="Int. J. Mol. Sci.">
        <title>De Novo Assembly and Annotation of 11 Diverse Shrub Willow (Salix) Genomes Reveals Novel Gene Organization in Sex-Linked Regions.</title>
        <authorList>
            <person name="Hyden B."/>
            <person name="Feng K."/>
            <person name="Yates T.B."/>
            <person name="Jawdy S."/>
            <person name="Cereghino C."/>
            <person name="Smart L.B."/>
            <person name="Muchero W."/>
        </authorList>
    </citation>
    <scope>NUCLEOTIDE SEQUENCE</scope>
    <source>
        <tissue evidence="4">Shoot tip</tissue>
    </source>
</reference>
<evidence type="ECO:0000313" key="5">
    <source>
        <dbReference type="Proteomes" id="UP001151532"/>
    </source>
</evidence>
<feature type="compositionally biased region" description="Low complexity" evidence="2">
    <location>
        <begin position="70"/>
        <end position="83"/>
    </location>
</feature>
<evidence type="ECO:0000256" key="2">
    <source>
        <dbReference type="SAM" id="MobiDB-lite"/>
    </source>
</evidence>
<feature type="compositionally biased region" description="Basic residues" evidence="2">
    <location>
        <begin position="1"/>
        <end position="11"/>
    </location>
</feature>
<dbReference type="InterPro" id="IPR039874">
    <property type="entry name" value="WAPL"/>
</dbReference>
<evidence type="ECO:0000256" key="1">
    <source>
        <dbReference type="ARBA" id="ARBA00006854"/>
    </source>
</evidence>
<feature type="compositionally biased region" description="Basic residues" evidence="2">
    <location>
        <begin position="88"/>
        <end position="97"/>
    </location>
</feature>
<accession>A0A9Q0WN91</accession>
<dbReference type="FunFam" id="1.25.10.10:FF:000519">
    <property type="entry name" value="WAPL (Wings apart-like protein regulation of heterochromatin) protein"/>
    <property type="match status" value="1"/>
</dbReference>
<dbReference type="Pfam" id="PF07814">
    <property type="entry name" value="WAPL"/>
    <property type="match status" value="1"/>
</dbReference>
<feature type="compositionally biased region" description="Low complexity" evidence="2">
    <location>
        <begin position="103"/>
        <end position="113"/>
    </location>
</feature>
<keyword evidence="5" id="KW-1185">Reference proteome</keyword>
<dbReference type="PANTHER" id="PTHR22100">
    <property type="entry name" value="WINGS APART-LIKE PROTEIN HOMOLOG"/>
    <property type="match status" value="1"/>
</dbReference>
<dbReference type="InterPro" id="IPR022771">
    <property type="entry name" value="WAPL_C"/>
</dbReference>
<dbReference type="InterPro" id="IPR016024">
    <property type="entry name" value="ARM-type_fold"/>
</dbReference>
<dbReference type="OrthoDB" id="78088at2759"/>
<dbReference type="AlphaFoldDB" id="A0A9Q0WN91"/>
<dbReference type="Proteomes" id="UP001151532">
    <property type="component" value="Chromosome 11"/>
</dbReference>
<gene>
    <name evidence="4" type="ORF">OIU79_020631</name>
</gene>
<reference evidence="4" key="1">
    <citation type="submission" date="2022-11" db="EMBL/GenBank/DDBJ databases">
        <authorList>
            <person name="Hyden B.L."/>
            <person name="Feng K."/>
            <person name="Yates T."/>
            <person name="Jawdy S."/>
            <person name="Smart L.B."/>
            <person name="Muchero W."/>
        </authorList>
    </citation>
    <scope>NUCLEOTIDE SEQUENCE</scope>
    <source>
        <tissue evidence="4">Shoot tip</tissue>
    </source>
</reference>
<organism evidence="4 5">
    <name type="scientific">Salix purpurea</name>
    <name type="common">Purple osier willow</name>
    <dbReference type="NCBI Taxonomy" id="77065"/>
    <lineage>
        <taxon>Eukaryota</taxon>
        <taxon>Viridiplantae</taxon>
        <taxon>Streptophyta</taxon>
        <taxon>Embryophyta</taxon>
        <taxon>Tracheophyta</taxon>
        <taxon>Spermatophyta</taxon>
        <taxon>Magnoliopsida</taxon>
        <taxon>eudicotyledons</taxon>
        <taxon>Gunneridae</taxon>
        <taxon>Pentapetalae</taxon>
        <taxon>rosids</taxon>
        <taxon>fabids</taxon>
        <taxon>Malpighiales</taxon>
        <taxon>Salicaceae</taxon>
        <taxon>Saliceae</taxon>
        <taxon>Salix</taxon>
    </lineage>
</organism>
<evidence type="ECO:0000259" key="3">
    <source>
        <dbReference type="Pfam" id="PF07814"/>
    </source>
</evidence>
<evidence type="ECO:0000313" key="4">
    <source>
        <dbReference type="EMBL" id="KAJ6769803.1"/>
    </source>
</evidence>
<proteinExistence type="inferred from homology"/>
<dbReference type="Gene3D" id="1.25.10.10">
    <property type="entry name" value="Leucine-rich Repeat Variant"/>
    <property type="match status" value="2"/>
</dbReference>
<dbReference type="InterPro" id="IPR011989">
    <property type="entry name" value="ARM-like"/>
</dbReference>
<dbReference type="PANTHER" id="PTHR22100:SF13">
    <property type="entry name" value="WINGS APART-LIKE PROTEIN HOMOLOG"/>
    <property type="match status" value="1"/>
</dbReference>
<feature type="region of interest" description="Disordered" evidence="2">
    <location>
        <begin position="1"/>
        <end position="27"/>
    </location>
</feature>
<name>A0A9Q0WN91_SALPP</name>